<dbReference type="EMBL" id="BLXT01003657">
    <property type="protein sequence ID" value="GFO02888.1"/>
    <property type="molecule type" value="Genomic_DNA"/>
</dbReference>
<evidence type="ECO:0000313" key="1">
    <source>
        <dbReference type="EMBL" id="GFO02888.1"/>
    </source>
</evidence>
<name>A0AAV4A6S0_9GAST</name>
<sequence>MVSDGDSKAFNKLVEIEPYGPNTLAVTGSDEDHGFPPVRHRWLNGRGNGVADAADVFSDGWYKNLKIILPLLPSDLPQVFTSQVEST</sequence>
<protein>
    <submittedName>
        <fullName evidence="1">Uncharacterized protein</fullName>
    </submittedName>
</protein>
<dbReference type="Proteomes" id="UP000735302">
    <property type="component" value="Unassembled WGS sequence"/>
</dbReference>
<gene>
    <name evidence="1" type="ORF">PoB_002939300</name>
</gene>
<evidence type="ECO:0000313" key="2">
    <source>
        <dbReference type="Proteomes" id="UP000735302"/>
    </source>
</evidence>
<comment type="caution">
    <text evidence="1">The sequence shown here is derived from an EMBL/GenBank/DDBJ whole genome shotgun (WGS) entry which is preliminary data.</text>
</comment>
<accession>A0AAV4A6S0</accession>
<reference evidence="1 2" key="1">
    <citation type="journal article" date="2021" name="Elife">
        <title>Chloroplast acquisition without the gene transfer in kleptoplastic sea slugs, Plakobranchus ocellatus.</title>
        <authorList>
            <person name="Maeda T."/>
            <person name="Takahashi S."/>
            <person name="Yoshida T."/>
            <person name="Shimamura S."/>
            <person name="Takaki Y."/>
            <person name="Nagai Y."/>
            <person name="Toyoda A."/>
            <person name="Suzuki Y."/>
            <person name="Arimoto A."/>
            <person name="Ishii H."/>
            <person name="Satoh N."/>
            <person name="Nishiyama T."/>
            <person name="Hasebe M."/>
            <person name="Maruyama T."/>
            <person name="Minagawa J."/>
            <person name="Obokata J."/>
            <person name="Shigenobu S."/>
        </authorList>
    </citation>
    <scope>NUCLEOTIDE SEQUENCE [LARGE SCALE GENOMIC DNA]</scope>
</reference>
<dbReference type="AlphaFoldDB" id="A0AAV4A6S0"/>
<organism evidence="1 2">
    <name type="scientific">Plakobranchus ocellatus</name>
    <dbReference type="NCBI Taxonomy" id="259542"/>
    <lineage>
        <taxon>Eukaryota</taxon>
        <taxon>Metazoa</taxon>
        <taxon>Spiralia</taxon>
        <taxon>Lophotrochozoa</taxon>
        <taxon>Mollusca</taxon>
        <taxon>Gastropoda</taxon>
        <taxon>Heterobranchia</taxon>
        <taxon>Euthyneura</taxon>
        <taxon>Panpulmonata</taxon>
        <taxon>Sacoglossa</taxon>
        <taxon>Placobranchoidea</taxon>
        <taxon>Plakobranchidae</taxon>
        <taxon>Plakobranchus</taxon>
    </lineage>
</organism>
<proteinExistence type="predicted"/>
<keyword evidence="2" id="KW-1185">Reference proteome</keyword>